<feature type="chain" id="PRO_5036271871" evidence="1">
    <location>
        <begin position="22"/>
        <end position="214"/>
    </location>
</feature>
<evidence type="ECO:0000313" key="3">
    <source>
        <dbReference type="EMBL" id="KAG7410081.1"/>
    </source>
</evidence>
<accession>A0A8J5NQB1</accession>
<evidence type="ECO:0000313" key="4">
    <source>
        <dbReference type="Proteomes" id="UP000693942"/>
    </source>
</evidence>
<protein>
    <submittedName>
        <fullName evidence="3">Uncharacterized protein</fullName>
    </submittedName>
</protein>
<dbReference type="EMBL" id="JAELUR010000027">
    <property type="protein sequence ID" value="KAG7410081.1"/>
    <property type="molecule type" value="Genomic_DNA"/>
</dbReference>
<reference evidence="3" key="1">
    <citation type="submission" date="2021-04" db="EMBL/GenBank/DDBJ databases">
        <title>First draft genome resource for Brassicaceae pathogens Fusarium oxysporum f. sp. raphani and Fusarium oxysporum f. sp. rapae.</title>
        <authorList>
            <person name="Asai S."/>
        </authorList>
    </citation>
    <scope>NUCLEOTIDE SEQUENCE</scope>
    <source>
        <strain evidence="3">Tf1262</strain>
    </source>
</reference>
<proteinExistence type="predicted"/>
<sequence>MRFNTFTLLFALAVWVGDAIANSKIKVEVRYSDRMVDVGNLDLFKNTWQEIYGATGNQQSVVSDKIFKTFTKGCTTWAGKPAMNAQVKINGQWGRIPGGGPHDSAKLLSSLYGRSLSMSATQLAGMSSPTVTEQPGKRAFRNGRVRTPVEAGTQLFGNNAHAPSAVLSASIIPGVIRFPRSSRRTCTAMEFCFLICFESSSHLKALLLRGLQQG</sequence>
<organism evidence="3 4">
    <name type="scientific">Fusarium oxysporum f. sp. raphani</name>
    <dbReference type="NCBI Taxonomy" id="96318"/>
    <lineage>
        <taxon>Eukaryota</taxon>
        <taxon>Fungi</taxon>
        <taxon>Dikarya</taxon>
        <taxon>Ascomycota</taxon>
        <taxon>Pezizomycotina</taxon>
        <taxon>Sordariomycetes</taxon>
        <taxon>Hypocreomycetidae</taxon>
        <taxon>Hypocreales</taxon>
        <taxon>Nectriaceae</taxon>
        <taxon>Fusarium</taxon>
        <taxon>Fusarium oxysporum species complex</taxon>
    </lineage>
</organism>
<dbReference type="AlphaFoldDB" id="A0A8J5NQB1"/>
<keyword evidence="1" id="KW-0732">Signal</keyword>
<dbReference type="Proteomes" id="UP000693942">
    <property type="component" value="Unassembled WGS sequence"/>
</dbReference>
<evidence type="ECO:0000313" key="2">
    <source>
        <dbReference type="EMBL" id="KAG7402442.1"/>
    </source>
</evidence>
<dbReference type="EMBL" id="JAELUR010000046">
    <property type="protein sequence ID" value="KAG7402442.1"/>
    <property type="molecule type" value="Genomic_DNA"/>
</dbReference>
<comment type="caution">
    <text evidence="3">The sequence shown here is derived from an EMBL/GenBank/DDBJ whole genome shotgun (WGS) entry which is preliminary data.</text>
</comment>
<feature type="signal peptide" evidence="1">
    <location>
        <begin position="1"/>
        <end position="21"/>
    </location>
</feature>
<evidence type="ECO:0000256" key="1">
    <source>
        <dbReference type="SAM" id="SignalP"/>
    </source>
</evidence>
<name>A0A8J5NQB1_FUSOX</name>
<gene>
    <name evidence="3" type="ORF">Forpi1262_v017865</name>
    <name evidence="2" type="ORF">Forpi1262_v018961</name>
</gene>